<reference evidence="1" key="1">
    <citation type="journal article" date="2018" name="Genome Biol.">
        <title>SKESA: strategic k-mer extension for scrupulous assemblies.</title>
        <authorList>
            <person name="Souvorov A."/>
            <person name="Agarwala R."/>
            <person name="Lipman D.J."/>
        </authorList>
    </citation>
    <scope>NUCLEOTIDE SEQUENCE</scope>
    <source>
        <strain evidence="1">MA.MC_07-0594</strain>
    </source>
</reference>
<reference evidence="1" key="2">
    <citation type="submission" date="2020-02" db="EMBL/GenBank/DDBJ databases">
        <authorList>
            <consortium name="NCBI Pathogen Detection Project"/>
        </authorList>
    </citation>
    <scope>NUCLEOTIDE SEQUENCE</scope>
    <source>
        <strain evidence="1">MA.MC_07-0594</strain>
    </source>
</reference>
<protein>
    <submittedName>
        <fullName evidence="1">Uncharacterized protein</fullName>
    </submittedName>
</protein>
<organism evidence="1">
    <name type="scientific">Salmonella enterica</name>
    <name type="common">Salmonella choleraesuis</name>
    <dbReference type="NCBI Taxonomy" id="28901"/>
    <lineage>
        <taxon>Bacteria</taxon>
        <taxon>Pseudomonadati</taxon>
        <taxon>Pseudomonadota</taxon>
        <taxon>Gammaproteobacteria</taxon>
        <taxon>Enterobacterales</taxon>
        <taxon>Enterobacteriaceae</taxon>
        <taxon>Salmonella</taxon>
    </lineage>
</organism>
<sequence length="127" mass="14725">MKNHILTINGVYDLIREHYISNFPYKLQFQAVDALNKYIKRHNEHAFLTKTEDGKYVFENPEPTPTDDSPFVNSLGSSARTMENYLSQETGIQNLFQDTNAMHEWLLQSDFIRAGIATEKMLSTHKL</sequence>
<comment type="caution">
    <text evidence="1">The sequence shown here is derived from an EMBL/GenBank/DDBJ whole genome shotgun (WGS) entry which is preliminary data.</text>
</comment>
<name>A0A747RQ78_SALER</name>
<accession>A0A747RQ78</accession>
<proteinExistence type="predicted"/>
<dbReference type="EMBL" id="DAAVHB010000001">
    <property type="protein sequence ID" value="HAF4652274.1"/>
    <property type="molecule type" value="Genomic_DNA"/>
</dbReference>
<dbReference type="AlphaFoldDB" id="A0A747RQ78"/>
<evidence type="ECO:0000313" key="1">
    <source>
        <dbReference type="EMBL" id="HAF4652274.1"/>
    </source>
</evidence>
<gene>
    <name evidence="1" type="ORF">G8K12_000734</name>
</gene>